<comment type="caution">
    <text evidence="3">The sequence shown here is derived from an EMBL/GenBank/DDBJ whole genome shotgun (WGS) entry which is preliminary data.</text>
</comment>
<protein>
    <recommendedName>
        <fullName evidence="5">28S ribosomal protein S27, mitochondrial</fullName>
    </recommendedName>
</protein>
<sequence length="438" mass="51594">MLSSKLQGCAVKMRALHSSSFRCFMSPAFALESEWKARLNSPIFQKLEMNKFFVDIDRKFQRERRSSHVDIDLYANKAQGDTELEQLEELLYQFRRTPQTVLNLPSTHFAVVRAFVEEGKTDNLMRLMDDRFNYGIFPDDYSLVYLLDHFLKSENWRDGAKVGIHMMIQEDNAIPVAREMALYACYMYLKYPVPDQVWAPQEVEPEPEPEDEIKIRVKYLEPEYFDDHFDLIRKEHQIGKTLAKLGNGDPDLELLGLVFWEKWDLVRDRAQKDTFASETLELIRNHVSSMETLEVKDEILKVLSGAKSSDSNVEERLKMAVTESVNQHESKYIETEKKNFEAWNANREIALQKQYQLYQREAKKEEILRMKQSLKEKEEKLFFFERKDDLDKIKEEKELAWSKTKPSRSWGRITLKPRKAVPKDYTPPEMGSRSTADN</sequence>
<dbReference type="EMBL" id="VCGU01000459">
    <property type="protein sequence ID" value="TRY61710.1"/>
    <property type="molecule type" value="Genomic_DNA"/>
</dbReference>
<dbReference type="InterPro" id="IPR019266">
    <property type="entry name" value="Ribosomal_mS27"/>
</dbReference>
<dbReference type="Pfam" id="PF10037">
    <property type="entry name" value="MRP-S27"/>
    <property type="match status" value="1"/>
</dbReference>
<comment type="subcellular location">
    <subcellularLocation>
        <location evidence="1">Mitochondrion</location>
    </subcellularLocation>
</comment>
<evidence type="ECO:0000256" key="2">
    <source>
        <dbReference type="SAM" id="MobiDB-lite"/>
    </source>
</evidence>
<dbReference type="OrthoDB" id="19830at2759"/>
<proteinExistence type="predicted"/>
<dbReference type="PANTHER" id="PTHR21393">
    <property type="entry name" value="MITOCHONDRIAL 28S RIBOSOMAL PROTEIN S27"/>
    <property type="match status" value="1"/>
</dbReference>
<evidence type="ECO:0000313" key="4">
    <source>
        <dbReference type="Proteomes" id="UP000318571"/>
    </source>
</evidence>
<dbReference type="OMA" id="KFLRNPY"/>
<evidence type="ECO:0008006" key="5">
    <source>
        <dbReference type="Google" id="ProtNLM"/>
    </source>
</evidence>
<reference evidence="3 4" key="1">
    <citation type="journal article" date="2018" name="Nat. Ecol. Evol.">
        <title>Genomic signatures of mitonuclear coevolution across populations of Tigriopus californicus.</title>
        <authorList>
            <person name="Barreto F.S."/>
            <person name="Watson E.T."/>
            <person name="Lima T.G."/>
            <person name="Willett C.S."/>
            <person name="Edmands S."/>
            <person name="Li W."/>
            <person name="Burton R.S."/>
        </authorList>
    </citation>
    <scope>NUCLEOTIDE SEQUENCE [LARGE SCALE GENOMIC DNA]</scope>
    <source>
        <strain evidence="3 4">San Diego</strain>
    </source>
</reference>
<evidence type="ECO:0000313" key="3">
    <source>
        <dbReference type="EMBL" id="TRY61710.1"/>
    </source>
</evidence>
<dbReference type="Proteomes" id="UP000318571">
    <property type="component" value="Chromosome 8"/>
</dbReference>
<dbReference type="AlphaFoldDB" id="A0A553N8H6"/>
<keyword evidence="4" id="KW-1185">Reference proteome</keyword>
<dbReference type="STRING" id="6832.A0A553N8H6"/>
<organism evidence="3 4">
    <name type="scientific">Tigriopus californicus</name>
    <name type="common">Marine copepod</name>
    <dbReference type="NCBI Taxonomy" id="6832"/>
    <lineage>
        <taxon>Eukaryota</taxon>
        <taxon>Metazoa</taxon>
        <taxon>Ecdysozoa</taxon>
        <taxon>Arthropoda</taxon>
        <taxon>Crustacea</taxon>
        <taxon>Multicrustacea</taxon>
        <taxon>Hexanauplia</taxon>
        <taxon>Copepoda</taxon>
        <taxon>Harpacticoida</taxon>
        <taxon>Harpacticidae</taxon>
        <taxon>Tigriopus</taxon>
    </lineage>
</organism>
<evidence type="ECO:0000256" key="1">
    <source>
        <dbReference type="ARBA" id="ARBA00004173"/>
    </source>
</evidence>
<accession>A0A553N8H6</accession>
<dbReference type="GO" id="GO:0005739">
    <property type="term" value="C:mitochondrion"/>
    <property type="evidence" value="ECO:0007669"/>
    <property type="project" value="UniProtKB-SubCell"/>
</dbReference>
<feature type="region of interest" description="Disordered" evidence="2">
    <location>
        <begin position="412"/>
        <end position="438"/>
    </location>
</feature>
<dbReference type="InterPro" id="IPR034913">
    <property type="entry name" value="mS27/PTCD2"/>
</dbReference>
<dbReference type="PANTHER" id="PTHR21393:SF0">
    <property type="entry name" value="SMALL RIBOSOMAL SUBUNIT PROTEIN MS27"/>
    <property type="match status" value="1"/>
</dbReference>
<name>A0A553N8H6_TIGCA</name>
<gene>
    <name evidence="3" type="ORF">TCAL_14973</name>
</gene>